<feature type="transmembrane region" description="Helical" evidence="1">
    <location>
        <begin position="277"/>
        <end position="298"/>
    </location>
</feature>
<proteinExistence type="predicted"/>
<feature type="transmembrane region" description="Helical" evidence="1">
    <location>
        <begin position="219"/>
        <end position="238"/>
    </location>
</feature>
<keyword evidence="1" id="KW-0812">Transmembrane</keyword>
<feature type="transmembrane region" description="Helical" evidence="1">
    <location>
        <begin position="193"/>
        <end position="212"/>
    </location>
</feature>
<accession>A0A0C1HME0</accession>
<comment type="caution">
    <text evidence="2">The sequence shown here is derived from an EMBL/GenBank/DDBJ whole genome shotgun (WGS) entry which is preliminary data.</text>
</comment>
<dbReference type="OrthoDB" id="1653241at2"/>
<sequence length="309" mass="34007">MNKLDLQALADELGLQFDETSTVIFGQKDGYTFYIEQMNQKNQYRICCSVKNGEALPSLEEFKELTKSSKALKTYQVNLYKSSFDIKVGMTKGKTREHIRQGLQDIISFLKERNFTNVCEQTGKAGQVDVYQVGRNLLLLSPEAFQELSSDLSIANQAYDHQKESILAGTVGAFLGSLIGGIVTLVIAQLGYVAVVSGIVMGVCTVKGYELLGKKLSKVGIAISVVFMLIMMLVAHQFDYAIQLAKAERADVFTAFTYLTNYILNGNEVHISYWTNLGLLLLFTGAGAVGTIISALSAQSQKYLTRKLG</sequence>
<dbReference type="EMBL" id="JWIY01000001">
    <property type="protein sequence ID" value="KIC78474.1"/>
    <property type="molecule type" value="Genomic_DNA"/>
</dbReference>
<name>A0A0C1HME0_STRCV</name>
<organism evidence="2 3">
    <name type="scientific">Streptococcus constellatus</name>
    <dbReference type="NCBI Taxonomy" id="76860"/>
    <lineage>
        <taxon>Bacteria</taxon>
        <taxon>Bacillati</taxon>
        <taxon>Bacillota</taxon>
        <taxon>Bacilli</taxon>
        <taxon>Lactobacillales</taxon>
        <taxon>Streptococcaceae</taxon>
        <taxon>Streptococcus</taxon>
        <taxon>Streptococcus anginosus group</taxon>
    </lineage>
</organism>
<keyword evidence="1" id="KW-1133">Transmembrane helix</keyword>
<evidence type="ECO:0000256" key="1">
    <source>
        <dbReference type="SAM" id="Phobius"/>
    </source>
</evidence>
<dbReference type="RefSeq" id="WP_039677025.1">
    <property type="nucleotide sequence ID" value="NZ_JWIY01000001.1"/>
</dbReference>
<evidence type="ECO:0008006" key="4">
    <source>
        <dbReference type="Google" id="ProtNLM"/>
    </source>
</evidence>
<dbReference type="AlphaFoldDB" id="A0A0C1HME0"/>
<protein>
    <recommendedName>
        <fullName evidence="4">YkoY family integral membrane protein</fullName>
    </recommendedName>
</protein>
<feature type="transmembrane region" description="Helical" evidence="1">
    <location>
        <begin position="166"/>
        <end position="187"/>
    </location>
</feature>
<evidence type="ECO:0000313" key="2">
    <source>
        <dbReference type="EMBL" id="KIC78474.1"/>
    </source>
</evidence>
<evidence type="ECO:0000313" key="3">
    <source>
        <dbReference type="Proteomes" id="UP000031339"/>
    </source>
</evidence>
<reference evidence="2 3" key="1">
    <citation type="submission" date="2014-12" db="EMBL/GenBank/DDBJ databases">
        <title>Partial genome sequence of Streptococcus constellatus KCOM 1650 (= ChDC B144).</title>
        <authorList>
            <person name="Kook J.-K."/>
            <person name="Park S.-N."/>
            <person name="Lim Y.K."/>
            <person name="Jo E."/>
        </authorList>
    </citation>
    <scope>NUCLEOTIDE SEQUENCE [LARGE SCALE GENOMIC DNA]</scope>
    <source>
        <strain evidence="2 3">KCOM 1650</strain>
    </source>
</reference>
<gene>
    <name evidence="2" type="ORF">RN79_02575</name>
</gene>
<dbReference type="Proteomes" id="UP000031339">
    <property type="component" value="Unassembled WGS sequence"/>
</dbReference>
<keyword evidence="1" id="KW-0472">Membrane</keyword>